<evidence type="ECO:0000256" key="6">
    <source>
        <dbReference type="SAM" id="Phobius"/>
    </source>
</evidence>
<accession>A0A553P2C8</accession>
<sequence length="385" mass="44043">MTNVSGNNFTMNSSSLSAYQSLEEFRYYTVGVILTPISIFGILGNILSIFVLSCPEMKSNFNQLLICLASFDLVYLQLSFAIFAMPTLSVWYTETLFPYIMPIGVTIERFVAIAYPMRKTNLKNSLIMASVFGSIVYNLPRFFELEMVQVDVLDPETKANVTVNRIAPTELRFNKLYVQIYVVWMKFFLVELLPYVIICVLNFVMIVKIREAMKLQKEMTISRQPSLESQKKEFNMALVLVCIVFMFIACQSIKIIPDVYEAMVCDYSKTDTSCESTTTIERIVSISYVLLALNSASNFVIYMLRGNKFRRVLSRKLCQFFGYKPSSQFDSPRIGNSDSQSHHTRHNVIALTTTATTEMGHTPVQPHRSLIKFHSTRHESPIQMV</sequence>
<dbReference type="InterPro" id="IPR000276">
    <property type="entry name" value="GPCR_Rhodpsn"/>
</dbReference>
<feature type="transmembrane region" description="Helical" evidence="6">
    <location>
        <begin position="96"/>
        <end position="114"/>
    </location>
</feature>
<evidence type="ECO:0000313" key="8">
    <source>
        <dbReference type="EMBL" id="TRY71858.1"/>
    </source>
</evidence>
<evidence type="ECO:0000256" key="4">
    <source>
        <dbReference type="ARBA" id="ARBA00022989"/>
    </source>
</evidence>
<dbReference type="InterPro" id="IPR017452">
    <property type="entry name" value="GPCR_Rhodpsn_7TM"/>
</dbReference>
<dbReference type="OMA" id="TTEMGHT"/>
<keyword evidence="4 6" id="KW-1133">Transmembrane helix</keyword>
<feature type="transmembrane region" description="Helical" evidence="6">
    <location>
        <begin position="126"/>
        <end position="143"/>
    </location>
</feature>
<keyword evidence="9" id="KW-1185">Reference proteome</keyword>
<feature type="transmembrane region" description="Helical" evidence="6">
    <location>
        <begin position="192"/>
        <end position="213"/>
    </location>
</feature>
<evidence type="ECO:0000313" key="9">
    <source>
        <dbReference type="Proteomes" id="UP000318571"/>
    </source>
</evidence>
<evidence type="ECO:0000256" key="5">
    <source>
        <dbReference type="ARBA" id="ARBA00023136"/>
    </source>
</evidence>
<keyword evidence="5 6" id="KW-0472">Membrane</keyword>
<dbReference type="EMBL" id="VCGU01000008">
    <property type="protein sequence ID" value="TRY71858.1"/>
    <property type="molecule type" value="Genomic_DNA"/>
</dbReference>
<comment type="caution">
    <text evidence="8">The sequence shown here is derived from an EMBL/GenBank/DDBJ whole genome shotgun (WGS) entry which is preliminary data.</text>
</comment>
<evidence type="ECO:0000259" key="7">
    <source>
        <dbReference type="PROSITE" id="PS50262"/>
    </source>
</evidence>
<dbReference type="GO" id="GO:0016020">
    <property type="term" value="C:membrane"/>
    <property type="evidence" value="ECO:0007669"/>
    <property type="project" value="UniProtKB-SubCell"/>
</dbReference>
<gene>
    <name evidence="8" type="ORF">TCAL_03401</name>
</gene>
<feature type="transmembrane region" description="Helical" evidence="6">
    <location>
        <begin position="285"/>
        <end position="304"/>
    </location>
</feature>
<dbReference type="Gene3D" id="1.20.1070.10">
    <property type="entry name" value="Rhodopsin 7-helix transmembrane proteins"/>
    <property type="match status" value="1"/>
</dbReference>
<dbReference type="PANTHER" id="PTHR46641:SF2">
    <property type="entry name" value="FMRFAMIDE RECEPTOR"/>
    <property type="match status" value="1"/>
</dbReference>
<dbReference type="STRING" id="6832.A0A553P2C8"/>
<keyword evidence="3 6" id="KW-0812">Transmembrane</keyword>
<feature type="transmembrane region" description="Helical" evidence="6">
    <location>
        <begin position="234"/>
        <end position="256"/>
    </location>
</feature>
<reference evidence="8 9" key="1">
    <citation type="journal article" date="2018" name="Nat. Ecol. Evol.">
        <title>Genomic signatures of mitonuclear coevolution across populations of Tigriopus californicus.</title>
        <authorList>
            <person name="Barreto F.S."/>
            <person name="Watson E.T."/>
            <person name="Lima T.G."/>
            <person name="Willett C.S."/>
            <person name="Edmands S."/>
            <person name="Li W."/>
            <person name="Burton R.S."/>
        </authorList>
    </citation>
    <scope>NUCLEOTIDE SEQUENCE [LARGE SCALE GENOMIC DNA]</scope>
    <source>
        <strain evidence="8 9">San Diego</strain>
    </source>
</reference>
<comment type="subcellular location">
    <subcellularLocation>
        <location evidence="1">Membrane</location>
    </subcellularLocation>
</comment>
<protein>
    <recommendedName>
        <fullName evidence="7">G-protein coupled receptors family 1 profile domain-containing protein</fullName>
    </recommendedName>
</protein>
<evidence type="ECO:0000256" key="1">
    <source>
        <dbReference type="ARBA" id="ARBA00004370"/>
    </source>
</evidence>
<proteinExistence type="inferred from homology"/>
<dbReference type="PRINTS" id="PR00237">
    <property type="entry name" value="GPCRRHODOPSN"/>
</dbReference>
<dbReference type="AlphaFoldDB" id="A0A553P2C8"/>
<comment type="similarity">
    <text evidence="2">Belongs to the G-protein coupled receptor 1 family.</text>
</comment>
<organism evidence="8 9">
    <name type="scientific">Tigriopus californicus</name>
    <name type="common">Marine copepod</name>
    <dbReference type="NCBI Taxonomy" id="6832"/>
    <lineage>
        <taxon>Eukaryota</taxon>
        <taxon>Metazoa</taxon>
        <taxon>Ecdysozoa</taxon>
        <taxon>Arthropoda</taxon>
        <taxon>Crustacea</taxon>
        <taxon>Multicrustacea</taxon>
        <taxon>Hexanauplia</taxon>
        <taxon>Copepoda</taxon>
        <taxon>Harpacticoida</taxon>
        <taxon>Harpacticidae</taxon>
        <taxon>Tigriopus</taxon>
    </lineage>
</organism>
<evidence type="ECO:0000256" key="3">
    <source>
        <dbReference type="ARBA" id="ARBA00022692"/>
    </source>
</evidence>
<dbReference type="GO" id="GO:0004930">
    <property type="term" value="F:G protein-coupled receptor activity"/>
    <property type="evidence" value="ECO:0007669"/>
    <property type="project" value="InterPro"/>
</dbReference>
<feature type="domain" description="G-protein coupled receptors family 1 profile" evidence="7">
    <location>
        <begin position="44"/>
        <end position="302"/>
    </location>
</feature>
<name>A0A553P2C8_TIGCA</name>
<dbReference type="Proteomes" id="UP000318571">
    <property type="component" value="Chromosome 7"/>
</dbReference>
<dbReference type="InterPro" id="IPR052954">
    <property type="entry name" value="GPCR-Ligand_Int"/>
</dbReference>
<dbReference type="PROSITE" id="PS50262">
    <property type="entry name" value="G_PROTEIN_RECEP_F1_2"/>
    <property type="match status" value="1"/>
</dbReference>
<dbReference type="CDD" id="cd14978">
    <property type="entry name" value="7tmA_FMRFamide_R-like"/>
    <property type="match status" value="1"/>
</dbReference>
<feature type="transmembrane region" description="Helical" evidence="6">
    <location>
        <begin position="27"/>
        <end position="52"/>
    </location>
</feature>
<feature type="transmembrane region" description="Helical" evidence="6">
    <location>
        <begin position="64"/>
        <end position="84"/>
    </location>
</feature>
<dbReference type="PANTHER" id="PTHR46641">
    <property type="entry name" value="FMRFAMIDE RECEPTOR-RELATED"/>
    <property type="match status" value="1"/>
</dbReference>
<evidence type="ECO:0000256" key="2">
    <source>
        <dbReference type="ARBA" id="ARBA00010663"/>
    </source>
</evidence>
<dbReference type="SUPFAM" id="SSF81321">
    <property type="entry name" value="Family A G protein-coupled receptor-like"/>
    <property type="match status" value="1"/>
</dbReference>